<comment type="cofactor">
    <cofactor evidence="1">
        <name>Mg(2+)</name>
        <dbReference type="ChEBI" id="CHEBI:18420"/>
    </cofactor>
</comment>
<dbReference type="SUPFAM" id="SSF52540">
    <property type="entry name" value="P-loop containing nucleoside triphosphate hydrolases"/>
    <property type="match status" value="1"/>
</dbReference>
<feature type="domain" description="DNA helicase Pif1-like DEAD-box helicase" evidence="2">
    <location>
        <begin position="641"/>
        <end position="735"/>
    </location>
</feature>
<dbReference type="GO" id="GO:0006310">
    <property type="term" value="P:DNA recombination"/>
    <property type="evidence" value="ECO:0007669"/>
    <property type="project" value="UniProtKB-KW"/>
</dbReference>
<organism evidence="4 5">
    <name type="scientific">Psophocarpus tetragonolobus</name>
    <name type="common">Winged bean</name>
    <name type="synonym">Dolichos tetragonolobus</name>
    <dbReference type="NCBI Taxonomy" id="3891"/>
    <lineage>
        <taxon>Eukaryota</taxon>
        <taxon>Viridiplantae</taxon>
        <taxon>Streptophyta</taxon>
        <taxon>Embryophyta</taxon>
        <taxon>Tracheophyta</taxon>
        <taxon>Spermatophyta</taxon>
        <taxon>Magnoliopsida</taxon>
        <taxon>eudicotyledons</taxon>
        <taxon>Gunneridae</taxon>
        <taxon>Pentapetalae</taxon>
        <taxon>rosids</taxon>
        <taxon>fabids</taxon>
        <taxon>Fabales</taxon>
        <taxon>Fabaceae</taxon>
        <taxon>Papilionoideae</taxon>
        <taxon>50 kb inversion clade</taxon>
        <taxon>NPAAA clade</taxon>
        <taxon>indigoferoid/millettioid clade</taxon>
        <taxon>Phaseoleae</taxon>
        <taxon>Psophocarpus</taxon>
    </lineage>
</organism>
<dbReference type="GO" id="GO:0005524">
    <property type="term" value="F:ATP binding"/>
    <property type="evidence" value="ECO:0007669"/>
    <property type="project" value="UniProtKB-KW"/>
</dbReference>
<dbReference type="InterPro" id="IPR025476">
    <property type="entry name" value="Helitron_helicase-like"/>
</dbReference>
<dbReference type="AlphaFoldDB" id="A0AAN9SAB4"/>
<dbReference type="Proteomes" id="UP001386955">
    <property type="component" value="Unassembled WGS sequence"/>
</dbReference>
<dbReference type="GO" id="GO:0016787">
    <property type="term" value="F:hydrolase activity"/>
    <property type="evidence" value="ECO:0007669"/>
    <property type="project" value="UniProtKB-KW"/>
</dbReference>
<dbReference type="PANTHER" id="PTHR45786">
    <property type="entry name" value="DNA BINDING PROTEIN-LIKE"/>
    <property type="match status" value="1"/>
</dbReference>
<dbReference type="EC" id="5.6.2.3" evidence="1"/>
<dbReference type="GO" id="GO:0000723">
    <property type="term" value="P:telomere maintenance"/>
    <property type="evidence" value="ECO:0007669"/>
    <property type="project" value="InterPro"/>
</dbReference>
<dbReference type="Gene3D" id="3.40.50.300">
    <property type="entry name" value="P-loop containing nucleotide triphosphate hydrolases"/>
    <property type="match status" value="1"/>
</dbReference>
<keyword evidence="1" id="KW-0233">DNA recombination</keyword>
<dbReference type="Pfam" id="PF05970">
    <property type="entry name" value="PIF1"/>
    <property type="match status" value="1"/>
</dbReference>
<dbReference type="FunFam" id="3.40.50.300:FF:002884">
    <property type="entry name" value="ATP-dependent DNA helicase"/>
    <property type="match status" value="1"/>
</dbReference>
<comment type="caution">
    <text evidence="4">The sequence shown here is derived from an EMBL/GenBank/DDBJ whole genome shotgun (WGS) entry which is preliminary data.</text>
</comment>
<dbReference type="InterPro" id="IPR027417">
    <property type="entry name" value="P-loop_NTPase"/>
</dbReference>
<keyword evidence="1" id="KW-0347">Helicase</keyword>
<dbReference type="GO" id="GO:0043139">
    <property type="term" value="F:5'-3' DNA helicase activity"/>
    <property type="evidence" value="ECO:0007669"/>
    <property type="project" value="UniProtKB-EC"/>
</dbReference>
<dbReference type="EMBL" id="JAYMYS010000005">
    <property type="protein sequence ID" value="KAK7391490.1"/>
    <property type="molecule type" value="Genomic_DNA"/>
</dbReference>
<dbReference type="Pfam" id="PF14214">
    <property type="entry name" value="Helitron_like_N"/>
    <property type="match status" value="1"/>
</dbReference>
<sequence>MPRASAGILPLFSSQGTNFHQPTPSNVADCNFQSIRFWGANDHEAGPSNNDASNLPQGCNFQSTRFWGANDHEAGPSNKDASNLPQGCNFERTRFSTANDYEAGLKIQRTFRRTHNCARNFQNSMTIVTFQLPTLTTCTWCNTRLFYHESRDTCCSSGKVSFSNVSAPIKLLKIFSNASSEGRHFRQHIRSYNHVLSFTSLGVHIDENMIATGRGIYSFLAQGAIYHNIRGFYPNDSCRPCFLQLYIYDIEHELQNRMLENPQLHQTLVYKLQQIFHRYNPFVHVFRQLALRKDVDECSLLIKERPANQPQYNLPTDPQVAAIIVDGDVESMTHGQDINVIRHDGNLIRIQETVGYYDPLQYPLLLPLGTYDWDLNTKNHNGKSISYREYYSYMLQIRPNHQFIRTHQNNIRVEVYQGLQDALHVGETTTENVGQRTILPSSFIGSRRDLTQRYEDGMTFVLNDGKPDISLTMTCNPTWNKISSELGNLQTPQDRPDLLARIFKAKFKQLKEDVVNKGALGKVKSYISSCMKNGKCKKRYPKQFLDDTRQGPDQVAMEVHRGSTLDEVQQYIDARWICALEAFLWNEFYPHMVEDYPSTSTSVSINVTNVLLRDLNDLLIRYGSTQNCVSHCFIWDSCNTITYGRTAHSRFKIPINVEAESFCSISRQSDLAKLIRETIAIIWDKAPMINRYALEALNRSLRDLLNLDAPFGGKVMILGGDFRQVLPVVQKASGHHNGKRAFLPRIKHKTIENAGLSFVFSRKQFPVKLIFAITINKSQGQTIPNVGIYLPRHVFNHGQLYVALSRGVSQATTKILIKEGQVDEEDGNFTKNVVFKEILLSQT</sequence>
<evidence type="ECO:0000256" key="1">
    <source>
        <dbReference type="RuleBase" id="RU363044"/>
    </source>
</evidence>
<proteinExistence type="inferred from homology"/>
<keyword evidence="1" id="KW-0067">ATP-binding</keyword>
<comment type="catalytic activity">
    <reaction evidence="1">
        <text>ATP + H2O = ADP + phosphate + H(+)</text>
        <dbReference type="Rhea" id="RHEA:13065"/>
        <dbReference type="ChEBI" id="CHEBI:15377"/>
        <dbReference type="ChEBI" id="CHEBI:15378"/>
        <dbReference type="ChEBI" id="CHEBI:30616"/>
        <dbReference type="ChEBI" id="CHEBI:43474"/>
        <dbReference type="ChEBI" id="CHEBI:456216"/>
        <dbReference type="EC" id="5.6.2.3"/>
    </reaction>
</comment>
<dbReference type="InterPro" id="IPR010285">
    <property type="entry name" value="DNA_helicase_pif1-like_DEAD"/>
</dbReference>
<feature type="domain" description="Helitron helicase-like" evidence="3">
    <location>
        <begin position="400"/>
        <end position="528"/>
    </location>
</feature>
<evidence type="ECO:0000313" key="4">
    <source>
        <dbReference type="EMBL" id="KAK7391490.1"/>
    </source>
</evidence>
<dbReference type="GO" id="GO:0006281">
    <property type="term" value="P:DNA repair"/>
    <property type="evidence" value="ECO:0007669"/>
    <property type="project" value="UniProtKB-KW"/>
</dbReference>
<keyword evidence="1" id="KW-0378">Hydrolase</keyword>
<evidence type="ECO:0000313" key="5">
    <source>
        <dbReference type="Proteomes" id="UP001386955"/>
    </source>
</evidence>
<keyword evidence="1" id="KW-0234">DNA repair</keyword>
<keyword evidence="5" id="KW-1185">Reference proteome</keyword>
<accession>A0AAN9SAB4</accession>
<reference evidence="4 5" key="1">
    <citation type="submission" date="2024-01" db="EMBL/GenBank/DDBJ databases">
        <title>The genomes of 5 underutilized Papilionoideae crops provide insights into root nodulation and disease resistanc.</title>
        <authorList>
            <person name="Jiang F."/>
        </authorList>
    </citation>
    <scope>NUCLEOTIDE SEQUENCE [LARGE SCALE GENOMIC DNA]</scope>
    <source>
        <strain evidence="4">DUOXIRENSHENG_FW03</strain>
        <tissue evidence="4">Leaves</tissue>
    </source>
</reference>
<keyword evidence="1" id="KW-0227">DNA damage</keyword>
<keyword evidence="1" id="KW-0547">Nucleotide-binding</keyword>
<evidence type="ECO:0000259" key="2">
    <source>
        <dbReference type="Pfam" id="PF05970"/>
    </source>
</evidence>
<dbReference type="CDD" id="cd18809">
    <property type="entry name" value="SF1_C_RecD"/>
    <property type="match status" value="1"/>
</dbReference>
<protein>
    <recommendedName>
        <fullName evidence="1">ATP-dependent DNA helicase</fullName>
        <ecNumber evidence="1">5.6.2.3</ecNumber>
    </recommendedName>
</protein>
<name>A0AAN9SAB4_PSOTE</name>
<comment type="similarity">
    <text evidence="1">Belongs to the helicase family.</text>
</comment>
<evidence type="ECO:0000259" key="3">
    <source>
        <dbReference type="Pfam" id="PF14214"/>
    </source>
</evidence>
<dbReference type="PANTHER" id="PTHR45786:SF80">
    <property type="entry name" value="HELITRON HELICASE-LIKE DOMAIN-CONTAINING PROTEIN"/>
    <property type="match status" value="1"/>
</dbReference>
<gene>
    <name evidence="4" type="ORF">VNO78_19906</name>
</gene>